<dbReference type="GO" id="GO:0004134">
    <property type="term" value="F:4-alpha-glucanotransferase activity"/>
    <property type="evidence" value="ECO:0007669"/>
    <property type="project" value="InterPro"/>
</dbReference>
<accession>A0A1H7WN86</accession>
<dbReference type="InterPro" id="IPR017853">
    <property type="entry name" value="GH"/>
</dbReference>
<dbReference type="SUPFAM" id="SSF51445">
    <property type="entry name" value="(Trans)glycosidases"/>
    <property type="match status" value="1"/>
</dbReference>
<dbReference type="InterPro" id="IPR006047">
    <property type="entry name" value="GH13_cat_dom"/>
</dbReference>
<dbReference type="Gene3D" id="3.20.20.80">
    <property type="entry name" value="Glycosidases"/>
    <property type="match status" value="1"/>
</dbReference>
<dbReference type="AlphaFoldDB" id="A0A1H7WN86"/>
<dbReference type="EMBL" id="FOBS01000007">
    <property type="protein sequence ID" value="SEM22427.1"/>
    <property type="molecule type" value="Genomic_DNA"/>
</dbReference>
<dbReference type="Proteomes" id="UP000198744">
    <property type="component" value="Unassembled WGS sequence"/>
</dbReference>
<dbReference type="PANTHER" id="PTHR10569:SF2">
    <property type="entry name" value="GLYCOGEN DEBRANCHING ENZYME"/>
    <property type="match status" value="1"/>
</dbReference>
<dbReference type="PANTHER" id="PTHR10569">
    <property type="entry name" value="GLYCOGEN DEBRANCHING ENZYME"/>
    <property type="match status" value="1"/>
</dbReference>
<dbReference type="OrthoDB" id="9805159at2"/>
<sequence length="572" mass="65174">MKNMTKNATVLLRREIPPLKSRNMRIAGEVQHKHSWPTTPGAFFRIYKDEPLSLEMTFPEGNPSYRVMLYTNLLGTSEEWGEIEFRNNLSGNYTLSVFPSKCGIFLFKIKYSPDNGKTWYWDRCPVAKVIVDPEVAKDIRMYTMIPSVSGHIGDWISALDHIRDLGFNTVHLLPVTTMDYSESPYAAADLFSIDPSFLDPSDPRNGLDQFEAFICAARQKGIKICVDLVLNHLGISSQVARHCPEWFMGDHDEPDGLLRAGCWHMNKWIRWEDLGVIQYDQPEPSIREELWSYMKRYALFWANYAAYTGGMIRLDNLHSSHPGFIEELIRTLRSAYPDLIVQAEFFSDSNTLLKTSAKCELNLLLANPWEHPFAENLREYLRYLHEISRNIRFLTPITTHDTGAPAQLYGTPDAAVPRYFTLALLATGQTGMVQGTEHGALEKIDFIGRKHSVSFPTPNRHNALIRKINNLLHNFALFHEGGNIRFVDQGHGALIAAIREGRKNPKEKFLLVSNLDTVNTYQITFPLSDMLLQKGSCRLQEMIKGETILLEDGNGLEIEVEPCGLRAYRISS</sequence>
<dbReference type="Pfam" id="PF14701">
    <property type="entry name" value="hDGE_amylase"/>
    <property type="match status" value="1"/>
</dbReference>
<dbReference type="GO" id="GO:0004135">
    <property type="term" value="F:amylo-alpha-1,6-glucosidase activity"/>
    <property type="evidence" value="ECO:0007669"/>
    <property type="project" value="InterPro"/>
</dbReference>
<protein>
    <submittedName>
        <fullName evidence="2">Glycogen debranching enzyme glucanotransferase domain-containing protein</fullName>
    </submittedName>
</protein>
<dbReference type="GO" id="GO:0005980">
    <property type="term" value="P:glycogen catabolic process"/>
    <property type="evidence" value="ECO:0007669"/>
    <property type="project" value="InterPro"/>
</dbReference>
<evidence type="ECO:0000313" key="3">
    <source>
        <dbReference type="Proteomes" id="UP000198744"/>
    </source>
</evidence>
<organism evidence="2 3">
    <name type="scientific">Syntrophus gentianae</name>
    <dbReference type="NCBI Taxonomy" id="43775"/>
    <lineage>
        <taxon>Bacteria</taxon>
        <taxon>Pseudomonadati</taxon>
        <taxon>Thermodesulfobacteriota</taxon>
        <taxon>Syntrophia</taxon>
        <taxon>Syntrophales</taxon>
        <taxon>Syntrophaceae</taxon>
        <taxon>Syntrophus</taxon>
    </lineage>
</organism>
<dbReference type="STRING" id="43775.SAMN04489760_10729"/>
<dbReference type="InterPro" id="IPR010401">
    <property type="entry name" value="AGL/Gdb1"/>
</dbReference>
<keyword evidence="2" id="KW-0808">Transferase</keyword>
<gene>
    <name evidence="2" type="ORF">SAMN04489760_10729</name>
</gene>
<reference evidence="2 3" key="1">
    <citation type="submission" date="2016-10" db="EMBL/GenBank/DDBJ databases">
        <authorList>
            <person name="de Groot N.N."/>
        </authorList>
    </citation>
    <scope>NUCLEOTIDE SEQUENCE [LARGE SCALE GENOMIC DNA]</scope>
    <source>
        <strain evidence="2 3">DSM 8423</strain>
    </source>
</reference>
<name>A0A1H7WN86_9BACT</name>
<dbReference type="SMART" id="SM00642">
    <property type="entry name" value="Aamy"/>
    <property type="match status" value="1"/>
</dbReference>
<keyword evidence="3" id="KW-1185">Reference proteome</keyword>
<dbReference type="InterPro" id="IPR032792">
    <property type="entry name" value="AGL_glucanoTrfase"/>
</dbReference>
<proteinExistence type="predicted"/>
<feature type="domain" description="Glycosyl hydrolase family 13 catalytic" evidence="1">
    <location>
        <begin position="143"/>
        <end position="472"/>
    </location>
</feature>
<evidence type="ECO:0000313" key="2">
    <source>
        <dbReference type="EMBL" id="SEM22427.1"/>
    </source>
</evidence>
<evidence type="ECO:0000259" key="1">
    <source>
        <dbReference type="SMART" id="SM00642"/>
    </source>
</evidence>
<dbReference type="RefSeq" id="WP_093882900.1">
    <property type="nucleotide sequence ID" value="NZ_FOBS01000007.1"/>
</dbReference>